<dbReference type="InterPro" id="IPR014729">
    <property type="entry name" value="Rossmann-like_a/b/a_fold"/>
</dbReference>
<dbReference type="GO" id="GO:0005524">
    <property type="term" value="F:ATP binding"/>
    <property type="evidence" value="ECO:0007669"/>
    <property type="project" value="UniProtKB-UniRule"/>
</dbReference>
<accession>A0A6P1MBD2</accession>
<keyword evidence="11" id="KW-1185">Reference proteome</keyword>
<dbReference type="InterPro" id="IPR001412">
    <property type="entry name" value="aa-tRNA-synth_I_CS"/>
</dbReference>
<dbReference type="InterPro" id="IPR049940">
    <property type="entry name" value="GluQ/Sye"/>
</dbReference>
<dbReference type="AlphaFoldDB" id="A0A6P1MBD2"/>
<dbReference type="GO" id="GO:0006424">
    <property type="term" value="P:glutamyl-tRNA aminoacylation"/>
    <property type="evidence" value="ECO:0007669"/>
    <property type="project" value="UniProtKB-UniRule"/>
</dbReference>
<dbReference type="PROSITE" id="PS00178">
    <property type="entry name" value="AA_TRNA_LIGASE_I"/>
    <property type="match status" value="1"/>
</dbReference>
<keyword evidence="6 7" id="KW-0030">Aminoacyl-tRNA synthetase</keyword>
<dbReference type="GO" id="GO:0000049">
    <property type="term" value="F:tRNA binding"/>
    <property type="evidence" value="ECO:0007669"/>
    <property type="project" value="InterPro"/>
</dbReference>
<dbReference type="Gene3D" id="3.40.50.620">
    <property type="entry name" value="HUPs"/>
    <property type="match status" value="1"/>
</dbReference>
<dbReference type="PANTHER" id="PTHR43311:SF2">
    <property type="entry name" value="GLUTAMATE--TRNA LIGASE, MITOCHONDRIAL-RELATED"/>
    <property type="match status" value="1"/>
</dbReference>
<gene>
    <name evidence="7" type="primary">gltX</name>
    <name evidence="10" type="ORF">Ami3637_06005</name>
</gene>
<protein>
    <recommendedName>
        <fullName evidence="7">Glutamate--tRNA ligase</fullName>
        <ecNumber evidence="7">6.1.1.17</ecNumber>
    </recommendedName>
    <alternativeName>
        <fullName evidence="7">Glutamyl-tRNA synthetase</fullName>
        <shortName evidence="7">GluRS</shortName>
    </alternativeName>
</protein>
<comment type="similarity">
    <text evidence="1 7">Belongs to the class-I aminoacyl-tRNA synthetase family. Glutamate--tRNA ligase type 1 subfamily.</text>
</comment>
<dbReference type="SUPFAM" id="SSF52374">
    <property type="entry name" value="Nucleotidylyl transferase"/>
    <property type="match status" value="1"/>
</dbReference>
<keyword evidence="4 7" id="KW-0067">ATP-binding</keyword>
<feature type="domain" description="Glutamyl/glutaminyl-tRNA synthetase class Ib catalytic" evidence="8">
    <location>
        <begin position="36"/>
        <end position="370"/>
    </location>
</feature>
<dbReference type="KEGG" id="amic:Ami3637_06005"/>
<dbReference type="PANTHER" id="PTHR43311">
    <property type="entry name" value="GLUTAMATE--TRNA LIGASE"/>
    <property type="match status" value="1"/>
</dbReference>
<comment type="subcellular location">
    <subcellularLocation>
        <location evidence="7">Cytoplasm</location>
    </subcellularLocation>
</comment>
<evidence type="ECO:0000256" key="5">
    <source>
        <dbReference type="ARBA" id="ARBA00022917"/>
    </source>
</evidence>
<proteinExistence type="inferred from homology"/>
<feature type="domain" description="Aminoacyl-tRNA synthetase class I anticodon-binding" evidence="9">
    <location>
        <begin position="430"/>
        <end position="551"/>
    </location>
</feature>
<dbReference type="Proteomes" id="UP000463883">
    <property type="component" value="Chromosome"/>
</dbReference>
<dbReference type="EC" id="6.1.1.17" evidence="7"/>
<evidence type="ECO:0000313" key="11">
    <source>
        <dbReference type="Proteomes" id="UP000463883"/>
    </source>
</evidence>
<dbReference type="InterPro" id="IPR020751">
    <property type="entry name" value="aa-tRNA-synth_I_codon-bd_sub2"/>
</dbReference>
<comment type="catalytic activity">
    <reaction evidence="7">
        <text>tRNA(Glu) + L-glutamate + ATP = L-glutamyl-tRNA(Glu) + AMP + diphosphate</text>
        <dbReference type="Rhea" id="RHEA:23540"/>
        <dbReference type="Rhea" id="RHEA-COMP:9663"/>
        <dbReference type="Rhea" id="RHEA-COMP:9680"/>
        <dbReference type="ChEBI" id="CHEBI:29985"/>
        <dbReference type="ChEBI" id="CHEBI:30616"/>
        <dbReference type="ChEBI" id="CHEBI:33019"/>
        <dbReference type="ChEBI" id="CHEBI:78442"/>
        <dbReference type="ChEBI" id="CHEBI:78520"/>
        <dbReference type="ChEBI" id="CHEBI:456215"/>
        <dbReference type="EC" id="6.1.1.17"/>
    </reaction>
</comment>
<evidence type="ECO:0000256" key="7">
    <source>
        <dbReference type="HAMAP-Rule" id="MF_00022"/>
    </source>
</evidence>
<sequence>MDYNKLADLLFPHITKSPADYEEQFPERQLPAGAKVTRLGPSPTGFIHLGNLYGAFVDERLAHQSGGTFYLRIEDTDDKRYVEGAVEVIINSLKFFDINFDEGATIDGHIGDYGPYFQSDRGEIYQCYVKKLIQNGQAYPCFLTSEELEEIHAKQETGKENFGIYGKWATSRSLSIEEIEEYINSGKSYVIRLKSDGNHDLPSEEIKTISVEDGIRGTLTMPENNQDVVILKANGIPTYHFAHVVDDHLMRTTHVVRGAEWLPSLPIHVELFDKLGFKMPIFCHTAQLMKLDEEGNKRKLSKRKDPELSLDYYRNEGYHPAAVREYLMTILNSNFEEWRIANPDAPIDEFELTVEKMSNSGALFDLNKLNDICKDVLVKIPATELCEFMKNWSREFKPEILPLFEGHEEYIERIFDLGRDGAKPRKDLIYAKQIFEFISYFFDDYFKIEDSNPENVSPEDAKAILNAYLSSYDHKDDQSAWFDKIREISTELGYAAKPKDYKKNPEQYKGHVGDVSTVIRIALMGRSQSPDIWEIQQILGEERTRSRIKARI</sequence>
<evidence type="ECO:0000256" key="1">
    <source>
        <dbReference type="ARBA" id="ARBA00007894"/>
    </source>
</evidence>
<dbReference type="GO" id="GO:0005829">
    <property type="term" value="C:cytosol"/>
    <property type="evidence" value="ECO:0007669"/>
    <property type="project" value="TreeGrafter"/>
</dbReference>
<feature type="short sequence motif" description="'KMSKS' region" evidence="7">
    <location>
        <begin position="299"/>
        <end position="303"/>
    </location>
</feature>
<feature type="short sequence motif" description="'HIGH' region" evidence="7">
    <location>
        <begin position="41"/>
        <end position="51"/>
    </location>
</feature>
<keyword evidence="2 7" id="KW-0436">Ligase</keyword>
<keyword evidence="7" id="KW-0963">Cytoplasm</keyword>
<evidence type="ECO:0000259" key="8">
    <source>
        <dbReference type="Pfam" id="PF00749"/>
    </source>
</evidence>
<evidence type="ECO:0000256" key="6">
    <source>
        <dbReference type="ARBA" id="ARBA00023146"/>
    </source>
</evidence>
<dbReference type="InterPro" id="IPR000924">
    <property type="entry name" value="Glu/Gln-tRNA-synth"/>
</dbReference>
<dbReference type="InterPro" id="IPR020058">
    <property type="entry name" value="Glu/Gln-tRNA-synth_Ib_cat-dom"/>
</dbReference>
<keyword evidence="3 7" id="KW-0547">Nucleotide-binding</keyword>
<dbReference type="NCBIfam" id="TIGR00464">
    <property type="entry name" value="gltX_bact"/>
    <property type="match status" value="1"/>
</dbReference>
<keyword evidence="5 7" id="KW-0648">Protein biosynthesis</keyword>
<dbReference type="InterPro" id="IPR004527">
    <property type="entry name" value="Glu-tRNA-ligase_bac/mito"/>
</dbReference>
<comment type="subunit">
    <text evidence="7">Monomer.</text>
</comment>
<dbReference type="GO" id="GO:0004818">
    <property type="term" value="F:glutamate-tRNA ligase activity"/>
    <property type="evidence" value="ECO:0007669"/>
    <property type="project" value="UniProtKB-UniRule"/>
</dbReference>
<dbReference type="RefSeq" id="WP_162361779.1">
    <property type="nucleotide sequence ID" value="NZ_CP047591.1"/>
</dbReference>
<organism evidence="10 11">
    <name type="scientific">Aminipila terrae</name>
    <dbReference type="NCBI Taxonomy" id="2697030"/>
    <lineage>
        <taxon>Bacteria</taxon>
        <taxon>Bacillati</taxon>
        <taxon>Bacillota</taxon>
        <taxon>Clostridia</taxon>
        <taxon>Peptostreptococcales</taxon>
        <taxon>Anaerovoracaceae</taxon>
        <taxon>Aminipila</taxon>
    </lineage>
</organism>
<dbReference type="EMBL" id="CP047591">
    <property type="protein sequence ID" value="QHI72009.1"/>
    <property type="molecule type" value="Genomic_DNA"/>
</dbReference>
<reference evidence="10 11" key="1">
    <citation type="submission" date="2020-01" db="EMBL/GenBank/DDBJ databases">
        <title>Genomic analysis of Aminipila sp. CBA3637.</title>
        <authorList>
            <person name="Kim Y.B."/>
            <person name="Roh S.W."/>
        </authorList>
    </citation>
    <scope>NUCLEOTIDE SEQUENCE [LARGE SCALE GENOMIC DNA]</scope>
    <source>
        <strain evidence="10 11">CBA3637</strain>
    </source>
</reference>
<dbReference type="PRINTS" id="PR00987">
    <property type="entry name" value="TRNASYNTHGLU"/>
</dbReference>
<dbReference type="Gene3D" id="1.10.10.350">
    <property type="match status" value="1"/>
</dbReference>
<dbReference type="HAMAP" id="MF_00022">
    <property type="entry name" value="Glu_tRNA_synth_type1"/>
    <property type="match status" value="1"/>
</dbReference>
<name>A0A6P1MBD2_9FIRM</name>
<evidence type="ECO:0000256" key="4">
    <source>
        <dbReference type="ARBA" id="ARBA00022840"/>
    </source>
</evidence>
<comment type="caution">
    <text evidence="7">Lacks conserved residue(s) required for the propagation of feature annotation.</text>
</comment>
<dbReference type="Pfam" id="PF00749">
    <property type="entry name" value="tRNA-synt_1c"/>
    <property type="match status" value="1"/>
</dbReference>
<dbReference type="Pfam" id="PF19269">
    <property type="entry name" value="Anticodon_2"/>
    <property type="match status" value="1"/>
</dbReference>
<evidence type="ECO:0000256" key="2">
    <source>
        <dbReference type="ARBA" id="ARBA00022598"/>
    </source>
</evidence>
<dbReference type="InterPro" id="IPR008925">
    <property type="entry name" value="aa_tRNA-synth_I_cd-bd_sf"/>
</dbReference>
<evidence type="ECO:0000313" key="10">
    <source>
        <dbReference type="EMBL" id="QHI72009.1"/>
    </source>
</evidence>
<evidence type="ECO:0000259" key="9">
    <source>
        <dbReference type="Pfam" id="PF19269"/>
    </source>
</evidence>
<dbReference type="InterPro" id="IPR045462">
    <property type="entry name" value="aa-tRNA-synth_I_cd-bd"/>
</dbReference>
<dbReference type="SUPFAM" id="SSF48163">
    <property type="entry name" value="An anticodon-binding domain of class I aminoacyl-tRNA synthetases"/>
    <property type="match status" value="1"/>
</dbReference>
<evidence type="ECO:0000256" key="3">
    <source>
        <dbReference type="ARBA" id="ARBA00022741"/>
    </source>
</evidence>
<comment type="function">
    <text evidence="7">Catalyzes the attachment of glutamate to tRNA(Glu) in a two-step reaction: glutamate is first activated by ATP to form Glu-AMP and then transferred to the acceptor end of tRNA(Glu).</text>
</comment>
<feature type="binding site" evidence="7">
    <location>
        <position position="302"/>
    </location>
    <ligand>
        <name>ATP</name>
        <dbReference type="ChEBI" id="CHEBI:30616"/>
    </ligand>
</feature>